<sequence length="170" mass="19703">MDMTAESVIRECCTNFIIELVKQLKQRLPDNFEILRQTDIFAVENVLKFKQPHIVAILEFFKISKIADVERQYADVRLCTWQNTENTLAFWLEVLAYRDSAGNQRFYELASVAVQILSLPWSNADVERVFSQVNLVKSKLRNGMNLNTLNSILSVRYGLNRNDKCCYIAS</sequence>
<name>A0A0Q9XGB5_DROMO</name>
<dbReference type="EMBL" id="CH933815">
    <property type="protein sequence ID" value="KRG07535.1"/>
    <property type="molecule type" value="Genomic_DNA"/>
</dbReference>
<evidence type="ECO:0000313" key="3">
    <source>
        <dbReference type="Proteomes" id="UP000009192"/>
    </source>
</evidence>
<accession>A0A0Q9XGB5</accession>
<reference evidence="2 3" key="1">
    <citation type="journal article" date="2007" name="Nature">
        <title>Evolution of genes and genomes on the Drosophila phylogeny.</title>
        <authorList>
            <consortium name="Drosophila 12 Genomes Consortium"/>
            <person name="Clark A.G."/>
            <person name="Eisen M.B."/>
            <person name="Smith D.R."/>
            <person name="Bergman C.M."/>
            <person name="Oliver B."/>
            <person name="Markow T.A."/>
            <person name="Kaufman T.C."/>
            <person name="Kellis M."/>
            <person name="Gelbart W."/>
            <person name="Iyer V.N."/>
            <person name="Pollard D.A."/>
            <person name="Sackton T.B."/>
            <person name="Larracuente A.M."/>
            <person name="Singh N.D."/>
            <person name="Abad J.P."/>
            <person name="Abt D.N."/>
            <person name="Adryan B."/>
            <person name="Aguade M."/>
            <person name="Akashi H."/>
            <person name="Anderson W.W."/>
            <person name="Aquadro C.F."/>
            <person name="Ardell D.H."/>
            <person name="Arguello R."/>
            <person name="Artieri C.G."/>
            <person name="Barbash D.A."/>
            <person name="Barker D."/>
            <person name="Barsanti P."/>
            <person name="Batterham P."/>
            <person name="Batzoglou S."/>
            <person name="Begun D."/>
            <person name="Bhutkar A."/>
            <person name="Blanco E."/>
            <person name="Bosak S.A."/>
            <person name="Bradley R.K."/>
            <person name="Brand A.D."/>
            <person name="Brent M.R."/>
            <person name="Brooks A.N."/>
            <person name="Brown R.H."/>
            <person name="Butlin R.K."/>
            <person name="Caggese C."/>
            <person name="Calvi B.R."/>
            <person name="Bernardo de Carvalho A."/>
            <person name="Caspi A."/>
            <person name="Castrezana S."/>
            <person name="Celniker S.E."/>
            <person name="Chang J.L."/>
            <person name="Chapple C."/>
            <person name="Chatterji S."/>
            <person name="Chinwalla A."/>
            <person name="Civetta A."/>
            <person name="Clifton S.W."/>
            <person name="Comeron J.M."/>
            <person name="Costello J.C."/>
            <person name="Coyne J.A."/>
            <person name="Daub J."/>
            <person name="David R.G."/>
            <person name="Delcher A.L."/>
            <person name="Delehaunty K."/>
            <person name="Do C.B."/>
            <person name="Ebling H."/>
            <person name="Edwards K."/>
            <person name="Eickbush T."/>
            <person name="Evans J.D."/>
            <person name="Filipski A."/>
            <person name="Findeiss S."/>
            <person name="Freyhult E."/>
            <person name="Fulton L."/>
            <person name="Fulton R."/>
            <person name="Garcia A.C."/>
            <person name="Gardiner A."/>
            <person name="Garfield D.A."/>
            <person name="Garvin B.E."/>
            <person name="Gibson G."/>
            <person name="Gilbert D."/>
            <person name="Gnerre S."/>
            <person name="Godfrey J."/>
            <person name="Good R."/>
            <person name="Gotea V."/>
            <person name="Gravely B."/>
            <person name="Greenberg A.J."/>
            <person name="Griffiths-Jones S."/>
            <person name="Gross S."/>
            <person name="Guigo R."/>
            <person name="Gustafson E.A."/>
            <person name="Haerty W."/>
            <person name="Hahn M.W."/>
            <person name="Halligan D.L."/>
            <person name="Halpern A.L."/>
            <person name="Halter G.M."/>
            <person name="Han M.V."/>
            <person name="Heger A."/>
            <person name="Hillier L."/>
            <person name="Hinrichs A.S."/>
            <person name="Holmes I."/>
            <person name="Hoskins R.A."/>
            <person name="Hubisz M.J."/>
            <person name="Hultmark D."/>
            <person name="Huntley M.A."/>
            <person name="Jaffe D.B."/>
            <person name="Jagadeeshan S."/>
            <person name="Jeck W.R."/>
            <person name="Johnson J."/>
            <person name="Jones C.D."/>
            <person name="Jordan W.C."/>
            <person name="Karpen G.H."/>
            <person name="Kataoka E."/>
            <person name="Keightley P.D."/>
            <person name="Kheradpour P."/>
            <person name="Kirkness E.F."/>
            <person name="Koerich L.B."/>
            <person name="Kristiansen K."/>
            <person name="Kudrna D."/>
            <person name="Kulathinal R.J."/>
            <person name="Kumar S."/>
            <person name="Kwok R."/>
            <person name="Lander E."/>
            <person name="Langley C.H."/>
            <person name="Lapoint R."/>
            <person name="Lazzaro B.P."/>
            <person name="Lee S.J."/>
            <person name="Levesque L."/>
            <person name="Li R."/>
            <person name="Lin C.F."/>
            <person name="Lin M.F."/>
            <person name="Lindblad-Toh K."/>
            <person name="Llopart A."/>
            <person name="Long M."/>
            <person name="Low L."/>
            <person name="Lozovsky E."/>
            <person name="Lu J."/>
            <person name="Luo M."/>
            <person name="Machado C.A."/>
            <person name="Makalowski W."/>
            <person name="Marzo M."/>
            <person name="Matsuda M."/>
            <person name="Matzkin L."/>
            <person name="McAllister B."/>
            <person name="McBride C.S."/>
            <person name="McKernan B."/>
            <person name="McKernan K."/>
            <person name="Mendez-Lago M."/>
            <person name="Minx P."/>
            <person name="Mollenhauer M.U."/>
            <person name="Montooth K."/>
            <person name="Mount S.M."/>
            <person name="Mu X."/>
            <person name="Myers E."/>
            <person name="Negre B."/>
            <person name="Newfeld S."/>
            <person name="Nielsen R."/>
            <person name="Noor M.A."/>
            <person name="O'Grady P."/>
            <person name="Pachter L."/>
            <person name="Papaceit M."/>
            <person name="Parisi M.J."/>
            <person name="Parisi M."/>
            <person name="Parts L."/>
            <person name="Pedersen J.S."/>
            <person name="Pesole G."/>
            <person name="Phillippy A.M."/>
            <person name="Ponting C.P."/>
            <person name="Pop M."/>
            <person name="Porcelli D."/>
            <person name="Powell J.R."/>
            <person name="Prohaska S."/>
            <person name="Pruitt K."/>
            <person name="Puig M."/>
            <person name="Quesneville H."/>
            <person name="Ram K.R."/>
            <person name="Rand D."/>
            <person name="Rasmussen M.D."/>
            <person name="Reed L.K."/>
            <person name="Reenan R."/>
            <person name="Reily A."/>
            <person name="Remington K.A."/>
            <person name="Rieger T.T."/>
            <person name="Ritchie M.G."/>
            <person name="Robin C."/>
            <person name="Rogers Y.H."/>
            <person name="Rohde C."/>
            <person name="Rozas J."/>
            <person name="Rubenfield M.J."/>
            <person name="Ruiz A."/>
            <person name="Russo S."/>
            <person name="Salzberg S.L."/>
            <person name="Sanchez-Gracia A."/>
            <person name="Saranga D.J."/>
            <person name="Sato H."/>
            <person name="Schaeffer S.W."/>
            <person name="Schatz M.C."/>
            <person name="Schlenke T."/>
            <person name="Schwartz R."/>
            <person name="Segarra C."/>
            <person name="Singh R.S."/>
            <person name="Sirot L."/>
            <person name="Sirota M."/>
            <person name="Sisneros N.B."/>
            <person name="Smith C.D."/>
            <person name="Smith T.F."/>
            <person name="Spieth J."/>
            <person name="Stage D.E."/>
            <person name="Stark A."/>
            <person name="Stephan W."/>
            <person name="Strausberg R.L."/>
            <person name="Strempel S."/>
            <person name="Sturgill D."/>
            <person name="Sutton G."/>
            <person name="Sutton G.G."/>
            <person name="Tao W."/>
            <person name="Teichmann S."/>
            <person name="Tobari Y.N."/>
            <person name="Tomimura Y."/>
            <person name="Tsolas J.M."/>
            <person name="Valente V.L."/>
            <person name="Venter E."/>
            <person name="Venter J.C."/>
            <person name="Vicario S."/>
            <person name="Vieira F.G."/>
            <person name="Vilella A.J."/>
            <person name="Villasante A."/>
            <person name="Walenz B."/>
            <person name="Wang J."/>
            <person name="Wasserman M."/>
            <person name="Watts T."/>
            <person name="Wilson D."/>
            <person name="Wilson R.K."/>
            <person name="Wing R.A."/>
            <person name="Wolfner M.F."/>
            <person name="Wong A."/>
            <person name="Wong G.K."/>
            <person name="Wu C.I."/>
            <person name="Wu G."/>
            <person name="Yamamoto D."/>
            <person name="Yang H.P."/>
            <person name="Yang S.P."/>
            <person name="Yorke J.A."/>
            <person name="Yoshida K."/>
            <person name="Zdobnov E."/>
            <person name="Zhang P."/>
            <person name="Zhang Y."/>
            <person name="Zimin A.V."/>
            <person name="Baldwin J."/>
            <person name="Abdouelleil A."/>
            <person name="Abdulkadir J."/>
            <person name="Abebe A."/>
            <person name="Abera B."/>
            <person name="Abreu J."/>
            <person name="Acer S.C."/>
            <person name="Aftuck L."/>
            <person name="Alexander A."/>
            <person name="An P."/>
            <person name="Anderson E."/>
            <person name="Anderson S."/>
            <person name="Arachi H."/>
            <person name="Azer M."/>
            <person name="Bachantsang P."/>
            <person name="Barry A."/>
            <person name="Bayul T."/>
            <person name="Berlin A."/>
            <person name="Bessette D."/>
            <person name="Bloom T."/>
            <person name="Blye J."/>
            <person name="Boguslavskiy L."/>
            <person name="Bonnet C."/>
            <person name="Boukhgalter B."/>
            <person name="Bourzgui I."/>
            <person name="Brown A."/>
            <person name="Cahill P."/>
            <person name="Channer S."/>
            <person name="Cheshatsang Y."/>
            <person name="Chuda L."/>
            <person name="Citroen M."/>
            <person name="Collymore A."/>
            <person name="Cooke P."/>
            <person name="Costello M."/>
            <person name="D'Aco K."/>
            <person name="Daza R."/>
            <person name="De Haan G."/>
            <person name="DeGray S."/>
            <person name="DeMaso C."/>
            <person name="Dhargay N."/>
            <person name="Dooley K."/>
            <person name="Dooley E."/>
            <person name="Doricent M."/>
            <person name="Dorje P."/>
            <person name="Dorjee K."/>
            <person name="Dupes A."/>
            <person name="Elong R."/>
            <person name="Falk J."/>
            <person name="Farina A."/>
            <person name="Faro S."/>
            <person name="Ferguson D."/>
            <person name="Fisher S."/>
            <person name="Foley C.D."/>
            <person name="Franke A."/>
            <person name="Friedrich D."/>
            <person name="Gadbois L."/>
            <person name="Gearin G."/>
            <person name="Gearin C.R."/>
            <person name="Giannoukos G."/>
            <person name="Goode T."/>
            <person name="Graham J."/>
            <person name="Grandbois E."/>
            <person name="Grewal S."/>
            <person name="Gyaltsen K."/>
            <person name="Hafez N."/>
            <person name="Hagos B."/>
            <person name="Hall J."/>
            <person name="Henson C."/>
            <person name="Hollinger A."/>
            <person name="Honan T."/>
            <person name="Huard M.D."/>
            <person name="Hughes L."/>
            <person name="Hurhula B."/>
            <person name="Husby M.E."/>
            <person name="Kamat A."/>
            <person name="Kanga B."/>
            <person name="Kashin S."/>
            <person name="Khazanovich D."/>
            <person name="Kisner P."/>
            <person name="Lance K."/>
            <person name="Lara M."/>
            <person name="Lee W."/>
            <person name="Lennon N."/>
            <person name="Letendre F."/>
            <person name="LeVine R."/>
            <person name="Lipovsky A."/>
            <person name="Liu X."/>
            <person name="Liu J."/>
            <person name="Liu S."/>
            <person name="Lokyitsang T."/>
            <person name="Lokyitsang Y."/>
            <person name="Lubonja R."/>
            <person name="Lui A."/>
            <person name="MacDonald P."/>
            <person name="Magnisalis V."/>
            <person name="Maru K."/>
            <person name="Matthews C."/>
            <person name="McCusker W."/>
            <person name="McDonough S."/>
            <person name="Mehta T."/>
            <person name="Meldrim J."/>
            <person name="Meneus L."/>
            <person name="Mihai O."/>
            <person name="Mihalev A."/>
            <person name="Mihova T."/>
            <person name="Mittelman R."/>
            <person name="Mlenga V."/>
            <person name="Montmayeur A."/>
            <person name="Mulrain L."/>
            <person name="Navidi A."/>
            <person name="Naylor J."/>
            <person name="Negash T."/>
            <person name="Nguyen T."/>
            <person name="Nguyen N."/>
            <person name="Nicol R."/>
            <person name="Norbu C."/>
            <person name="Norbu N."/>
            <person name="Novod N."/>
            <person name="O'Neill B."/>
            <person name="Osman S."/>
            <person name="Markiewicz E."/>
            <person name="Oyono O.L."/>
            <person name="Patti C."/>
            <person name="Phunkhang P."/>
            <person name="Pierre F."/>
            <person name="Priest M."/>
            <person name="Raghuraman S."/>
            <person name="Rege F."/>
            <person name="Reyes R."/>
            <person name="Rise C."/>
            <person name="Rogov P."/>
            <person name="Ross K."/>
            <person name="Ryan E."/>
            <person name="Settipalli S."/>
            <person name="Shea T."/>
            <person name="Sherpa N."/>
            <person name="Shi L."/>
            <person name="Shih D."/>
            <person name="Sparrow T."/>
            <person name="Spaulding J."/>
            <person name="Stalker J."/>
            <person name="Stange-Thomann N."/>
            <person name="Stavropoulos S."/>
            <person name="Stone C."/>
            <person name="Strader C."/>
            <person name="Tesfaye S."/>
            <person name="Thomson T."/>
            <person name="Thoulutsang Y."/>
            <person name="Thoulutsang D."/>
            <person name="Topham K."/>
            <person name="Topping I."/>
            <person name="Tsamla T."/>
            <person name="Vassiliev H."/>
            <person name="Vo A."/>
            <person name="Wangchuk T."/>
            <person name="Wangdi T."/>
            <person name="Weiand M."/>
            <person name="Wilkinson J."/>
            <person name="Wilson A."/>
            <person name="Yadav S."/>
            <person name="Young G."/>
            <person name="Yu Q."/>
            <person name="Zembek L."/>
            <person name="Zhong D."/>
            <person name="Zimmer A."/>
            <person name="Zwirko Z."/>
            <person name="Jaffe D.B."/>
            <person name="Alvarez P."/>
            <person name="Brockman W."/>
            <person name="Butler J."/>
            <person name="Chin C."/>
            <person name="Gnerre S."/>
            <person name="Grabherr M."/>
            <person name="Kleber M."/>
            <person name="Mauceli E."/>
            <person name="MacCallum I."/>
        </authorList>
    </citation>
    <scope>NUCLEOTIDE SEQUENCE [LARGE SCALE GENOMIC DNA]</scope>
    <source>
        <strain evidence="3">Tucson 15081-1352.22</strain>
    </source>
</reference>
<dbReference type="GO" id="GO:0046983">
    <property type="term" value="F:protein dimerization activity"/>
    <property type="evidence" value="ECO:0007669"/>
    <property type="project" value="InterPro"/>
</dbReference>
<organism evidence="2 3">
    <name type="scientific">Drosophila mojavensis</name>
    <name type="common">Fruit fly</name>
    <dbReference type="NCBI Taxonomy" id="7230"/>
    <lineage>
        <taxon>Eukaryota</taxon>
        <taxon>Metazoa</taxon>
        <taxon>Ecdysozoa</taxon>
        <taxon>Arthropoda</taxon>
        <taxon>Hexapoda</taxon>
        <taxon>Insecta</taxon>
        <taxon>Pterygota</taxon>
        <taxon>Neoptera</taxon>
        <taxon>Endopterygota</taxon>
        <taxon>Diptera</taxon>
        <taxon>Brachycera</taxon>
        <taxon>Muscomorpha</taxon>
        <taxon>Ephydroidea</taxon>
        <taxon>Drosophilidae</taxon>
        <taxon>Drosophila</taxon>
    </lineage>
</organism>
<evidence type="ECO:0000259" key="1">
    <source>
        <dbReference type="Pfam" id="PF05699"/>
    </source>
</evidence>
<gene>
    <name evidence="2" type="primary">Dmoj\GI26487</name>
    <name evidence="2" type="ORF">Dmoj_GI26487</name>
</gene>
<proteinExistence type="predicted"/>
<evidence type="ECO:0000313" key="2">
    <source>
        <dbReference type="EMBL" id="KRG07535.1"/>
    </source>
</evidence>
<dbReference type="SUPFAM" id="SSF53098">
    <property type="entry name" value="Ribonuclease H-like"/>
    <property type="match status" value="1"/>
</dbReference>
<keyword evidence="3" id="KW-1185">Reference proteome</keyword>
<dbReference type="KEGG" id="dmo:Dmoj_GI26487"/>
<protein>
    <recommendedName>
        <fullName evidence="1">HAT C-terminal dimerisation domain-containing protein</fullName>
    </recommendedName>
</protein>
<dbReference type="InParanoid" id="A0A0Q9XGB5"/>
<feature type="domain" description="HAT C-terminal dimerisation" evidence="1">
    <location>
        <begin position="99"/>
        <end position="157"/>
    </location>
</feature>
<dbReference type="AlphaFoldDB" id="A0A0Q9XGB5"/>
<dbReference type="InterPro" id="IPR012337">
    <property type="entry name" value="RNaseH-like_sf"/>
</dbReference>
<dbReference type="InterPro" id="IPR008906">
    <property type="entry name" value="HATC_C_dom"/>
</dbReference>
<dbReference type="OrthoDB" id="10023262at2759"/>
<dbReference type="Pfam" id="PF05699">
    <property type="entry name" value="Dimer_Tnp_hAT"/>
    <property type="match status" value="1"/>
</dbReference>
<dbReference type="Proteomes" id="UP000009192">
    <property type="component" value="Unassembled WGS sequence"/>
</dbReference>